<accession>A0AAV9I4I0</accession>
<evidence type="ECO:0000313" key="1">
    <source>
        <dbReference type="EMBL" id="KAK4466800.1"/>
    </source>
</evidence>
<dbReference type="Proteomes" id="UP001321749">
    <property type="component" value="Unassembled WGS sequence"/>
</dbReference>
<keyword evidence="2" id="KW-1185">Reference proteome</keyword>
<dbReference type="EMBL" id="MU864929">
    <property type="protein sequence ID" value="KAK4466800.1"/>
    <property type="molecule type" value="Genomic_DNA"/>
</dbReference>
<organism evidence="1 2">
    <name type="scientific">Cladorrhinum samala</name>
    <dbReference type="NCBI Taxonomy" id="585594"/>
    <lineage>
        <taxon>Eukaryota</taxon>
        <taxon>Fungi</taxon>
        <taxon>Dikarya</taxon>
        <taxon>Ascomycota</taxon>
        <taxon>Pezizomycotina</taxon>
        <taxon>Sordariomycetes</taxon>
        <taxon>Sordariomycetidae</taxon>
        <taxon>Sordariales</taxon>
        <taxon>Podosporaceae</taxon>
        <taxon>Cladorrhinum</taxon>
    </lineage>
</organism>
<dbReference type="AlphaFoldDB" id="A0AAV9I4I0"/>
<comment type="caution">
    <text evidence="1">The sequence shown here is derived from an EMBL/GenBank/DDBJ whole genome shotgun (WGS) entry which is preliminary data.</text>
</comment>
<proteinExistence type="predicted"/>
<sequence length="66" mass="6878">MPPRSLIIAVIPAPPVSKIGSKDANINAADLGLYNVYDVGIRAYCYTGQDIALSCSRQGGSSVDHG</sequence>
<name>A0AAV9I4I0_9PEZI</name>
<gene>
    <name evidence="1" type="ORF">QBC42DRAFT_281862</name>
</gene>
<evidence type="ECO:0000313" key="2">
    <source>
        <dbReference type="Proteomes" id="UP001321749"/>
    </source>
</evidence>
<protein>
    <submittedName>
        <fullName evidence="1">Uncharacterized protein</fullName>
    </submittedName>
</protein>
<reference evidence="1" key="2">
    <citation type="submission" date="2023-06" db="EMBL/GenBank/DDBJ databases">
        <authorList>
            <consortium name="Lawrence Berkeley National Laboratory"/>
            <person name="Mondo S.J."/>
            <person name="Hensen N."/>
            <person name="Bonometti L."/>
            <person name="Westerberg I."/>
            <person name="Brannstrom I.O."/>
            <person name="Guillou S."/>
            <person name="Cros-Aarteil S."/>
            <person name="Calhoun S."/>
            <person name="Haridas S."/>
            <person name="Kuo A."/>
            <person name="Pangilinan J."/>
            <person name="Riley R."/>
            <person name="Labutti K."/>
            <person name="Andreopoulos B."/>
            <person name="Lipzen A."/>
            <person name="Chen C."/>
            <person name="Yanf M."/>
            <person name="Daum C."/>
            <person name="Ng V."/>
            <person name="Clum A."/>
            <person name="Steindorff A."/>
            <person name="Ohm R."/>
            <person name="Martin F."/>
            <person name="Silar P."/>
            <person name="Natvig D."/>
            <person name="Lalanne C."/>
            <person name="Gautier V."/>
            <person name="Ament-Velasquez S.L."/>
            <person name="Kruys A."/>
            <person name="Hutchinson M.I."/>
            <person name="Powell A.J."/>
            <person name="Barry K."/>
            <person name="Miller A.N."/>
            <person name="Grigoriev I.V."/>
            <person name="Debuchy R."/>
            <person name="Gladieux P."/>
            <person name="Thoren M.H."/>
            <person name="Johannesson H."/>
        </authorList>
    </citation>
    <scope>NUCLEOTIDE SEQUENCE</scope>
    <source>
        <strain evidence="1">PSN324</strain>
    </source>
</reference>
<reference evidence="1" key="1">
    <citation type="journal article" date="2023" name="Mol. Phylogenet. Evol.">
        <title>Genome-scale phylogeny and comparative genomics of the fungal order Sordariales.</title>
        <authorList>
            <person name="Hensen N."/>
            <person name="Bonometti L."/>
            <person name="Westerberg I."/>
            <person name="Brannstrom I.O."/>
            <person name="Guillou S."/>
            <person name="Cros-Aarteil S."/>
            <person name="Calhoun S."/>
            <person name="Haridas S."/>
            <person name="Kuo A."/>
            <person name="Mondo S."/>
            <person name="Pangilinan J."/>
            <person name="Riley R."/>
            <person name="LaButti K."/>
            <person name="Andreopoulos B."/>
            <person name="Lipzen A."/>
            <person name="Chen C."/>
            <person name="Yan M."/>
            <person name="Daum C."/>
            <person name="Ng V."/>
            <person name="Clum A."/>
            <person name="Steindorff A."/>
            <person name="Ohm R.A."/>
            <person name="Martin F."/>
            <person name="Silar P."/>
            <person name="Natvig D.O."/>
            <person name="Lalanne C."/>
            <person name="Gautier V."/>
            <person name="Ament-Velasquez S.L."/>
            <person name="Kruys A."/>
            <person name="Hutchinson M.I."/>
            <person name="Powell A.J."/>
            <person name="Barry K."/>
            <person name="Miller A.N."/>
            <person name="Grigoriev I.V."/>
            <person name="Debuchy R."/>
            <person name="Gladieux P."/>
            <person name="Hiltunen Thoren M."/>
            <person name="Johannesson H."/>
        </authorList>
    </citation>
    <scope>NUCLEOTIDE SEQUENCE</scope>
    <source>
        <strain evidence="1">PSN324</strain>
    </source>
</reference>